<evidence type="ECO:0000256" key="8">
    <source>
        <dbReference type="RuleBase" id="RU362116"/>
    </source>
</evidence>
<dbReference type="InterPro" id="IPR053967">
    <property type="entry name" value="LlgE_F_G-like_D1"/>
</dbReference>
<feature type="domain" description="Flagellar hook protein FlgE/F/G-like D1" evidence="11">
    <location>
        <begin position="96"/>
        <end position="159"/>
    </location>
</feature>
<comment type="subcellular location">
    <subcellularLocation>
        <location evidence="1 8">Bacterial flagellum basal body</location>
    </subcellularLocation>
</comment>
<name>A0A0B4CJP8_9CAUL</name>
<dbReference type="GO" id="GO:0071978">
    <property type="term" value="P:bacterial-type flagellum-dependent swarming motility"/>
    <property type="evidence" value="ECO:0007669"/>
    <property type="project" value="TreeGrafter"/>
</dbReference>
<keyword evidence="4 8" id="KW-0975">Bacterial flagellum</keyword>
<dbReference type="PANTHER" id="PTHR30435">
    <property type="entry name" value="FLAGELLAR PROTEIN"/>
    <property type="match status" value="1"/>
</dbReference>
<dbReference type="NCBIfam" id="TIGR03506">
    <property type="entry name" value="FlgEFG_subfam"/>
    <property type="match status" value="2"/>
</dbReference>
<dbReference type="InterPro" id="IPR019776">
    <property type="entry name" value="Flagellar_basal_body_rod_CS"/>
</dbReference>
<dbReference type="InterPro" id="IPR037925">
    <property type="entry name" value="FlgE/F/G-like"/>
</dbReference>
<evidence type="ECO:0000256" key="5">
    <source>
        <dbReference type="ARBA" id="ARBA00025933"/>
    </source>
</evidence>
<dbReference type="RefSeq" id="WP_039246952.1">
    <property type="nucleotide sequence ID" value="NZ_JBBCLU010000001.1"/>
</dbReference>
<evidence type="ECO:0000259" key="9">
    <source>
        <dbReference type="Pfam" id="PF00460"/>
    </source>
</evidence>
<keyword evidence="12" id="KW-0282">Flagellum</keyword>
<dbReference type="PANTHER" id="PTHR30435:SF19">
    <property type="entry name" value="FLAGELLAR BASAL-BODY ROD PROTEIN FLGG"/>
    <property type="match status" value="1"/>
</dbReference>
<evidence type="ECO:0000256" key="6">
    <source>
        <dbReference type="ARBA" id="ARBA00032912"/>
    </source>
</evidence>
<comment type="caution">
    <text evidence="12">The sequence shown here is derived from an EMBL/GenBank/DDBJ whole genome shotgun (WGS) entry which is preliminary data.</text>
</comment>
<dbReference type="Pfam" id="PF00460">
    <property type="entry name" value="Flg_bb_rod"/>
    <property type="match status" value="1"/>
</dbReference>
<accession>A0A0B4CJP8</accession>
<dbReference type="InterPro" id="IPR010930">
    <property type="entry name" value="Flg_bb/hook_C_dom"/>
</dbReference>
<evidence type="ECO:0000259" key="11">
    <source>
        <dbReference type="Pfam" id="PF22692"/>
    </source>
</evidence>
<feature type="domain" description="Flagellar basal-body/hook protein C-terminal" evidence="10">
    <location>
        <begin position="215"/>
        <end position="259"/>
    </location>
</feature>
<dbReference type="Pfam" id="PF22692">
    <property type="entry name" value="LlgE_F_G_D1"/>
    <property type="match status" value="1"/>
</dbReference>
<dbReference type="EMBL" id="JWSY01000020">
    <property type="protein sequence ID" value="KIC56697.1"/>
    <property type="molecule type" value="Genomic_DNA"/>
</dbReference>
<dbReference type="PROSITE" id="PS00588">
    <property type="entry name" value="FLAGELLA_BB_ROD"/>
    <property type="match status" value="1"/>
</dbReference>
<evidence type="ECO:0000313" key="12">
    <source>
        <dbReference type="EMBL" id="KIC56697.1"/>
    </source>
</evidence>
<feature type="domain" description="Flagellar basal body rod protein N-terminal" evidence="9">
    <location>
        <begin position="4"/>
        <end position="34"/>
    </location>
</feature>
<evidence type="ECO:0000256" key="4">
    <source>
        <dbReference type="ARBA" id="ARBA00023143"/>
    </source>
</evidence>
<dbReference type="Proteomes" id="UP000031166">
    <property type="component" value="Unassembled WGS sequence"/>
</dbReference>
<keyword evidence="12" id="KW-0969">Cilium</keyword>
<comment type="subunit">
    <text evidence="5 8">The basal body constitutes a major portion of the flagellar organelle and consists of four rings (L,P,S, and M) mounted on a central rod. The rod consists of about 26 subunits of FlgG in the distal portion, and FlgB, FlgC and FlgF are thought to build up the proximal portion of the rod with about 6 subunits each.</text>
</comment>
<dbReference type="Pfam" id="PF06429">
    <property type="entry name" value="Flg_bbr_C"/>
    <property type="match status" value="1"/>
</dbReference>
<proteinExistence type="inferred from homology"/>
<reference evidence="12 13" key="1">
    <citation type="submission" date="2014-12" db="EMBL/GenBank/DDBJ databases">
        <title>Genome sequencing of Brevundimonas nasdae TPW30.</title>
        <authorList>
            <person name="Tan P.W."/>
            <person name="Chan K.-G."/>
        </authorList>
    </citation>
    <scope>NUCLEOTIDE SEQUENCE [LARGE SCALE GENOMIC DNA]</scope>
    <source>
        <strain evidence="12 13">TPW30</strain>
    </source>
</reference>
<evidence type="ECO:0000256" key="3">
    <source>
        <dbReference type="ARBA" id="ARBA00017948"/>
    </source>
</evidence>
<evidence type="ECO:0000256" key="2">
    <source>
        <dbReference type="ARBA" id="ARBA00009677"/>
    </source>
</evidence>
<dbReference type="STRING" id="172043.RM53_11655"/>
<dbReference type="InterPro" id="IPR020013">
    <property type="entry name" value="Flagellar_FlgE/F/G"/>
</dbReference>
<dbReference type="GO" id="GO:0009426">
    <property type="term" value="C:bacterial-type flagellum basal body, distal rod"/>
    <property type="evidence" value="ECO:0007669"/>
    <property type="project" value="UniProtKB-UniRule"/>
</dbReference>
<dbReference type="AlphaFoldDB" id="A0A0B4CJP8"/>
<dbReference type="NCBIfam" id="TIGR02488">
    <property type="entry name" value="flgG_G_neg"/>
    <property type="match status" value="1"/>
</dbReference>
<evidence type="ECO:0000256" key="7">
    <source>
        <dbReference type="NCBIfam" id="TIGR02488"/>
    </source>
</evidence>
<protein>
    <recommendedName>
        <fullName evidence="3 7">Flagellar basal-body rod protein FlgG</fullName>
    </recommendedName>
    <alternativeName>
        <fullName evidence="6 8">Distal rod protein</fullName>
    </alternativeName>
</protein>
<evidence type="ECO:0000313" key="13">
    <source>
        <dbReference type="Proteomes" id="UP000031166"/>
    </source>
</evidence>
<gene>
    <name evidence="12" type="primary">flgG</name>
    <name evidence="12" type="ORF">RM53_11655</name>
</gene>
<dbReference type="InterPro" id="IPR001444">
    <property type="entry name" value="Flag_bb_rod_N"/>
</dbReference>
<dbReference type="InterPro" id="IPR012834">
    <property type="entry name" value="FlgG_G_neg"/>
</dbReference>
<evidence type="ECO:0000259" key="10">
    <source>
        <dbReference type="Pfam" id="PF06429"/>
    </source>
</evidence>
<evidence type="ECO:0000256" key="1">
    <source>
        <dbReference type="ARBA" id="ARBA00004117"/>
    </source>
</evidence>
<keyword evidence="12" id="KW-0966">Cell projection</keyword>
<comment type="similarity">
    <text evidence="2 8">Belongs to the flagella basal body rod proteins family.</text>
</comment>
<dbReference type="SUPFAM" id="SSF117143">
    <property type="entry name" value="Flagellar hook protein flgE"/>
    <property type="match status" value="1"/>
</dbReference>
<sequence length="262" mass="27385">MRALRTAASGMAAQQLNVEVISNNIANMNTVGFKKQRAEFQDLLYQNVERMGAQSSASGTVVPTGIQIGAGVKAGAVYRVTEQGTPQMTGNPYDMAIDGKGYFQISLPSGEKAYTRAGNLQVNPEGQMVTDDGYLLEPAITIPQDATKVSISKTGLVQVTQAGQPAPTTVGQIELASFFNEAGLEAIGDNLLLETAASGPAIVGTPGDAGYGQIMQNYTEASNVDAVAEISALIVAQRAYEMNSKVISTADQMLSVASQVKG</sequence>
<organism evidence="12 13">
    <name type="scientific">Brevundimonas nasdae</name>
    <dbReference type="NCBI Taxonomy" id="172043"/>
    <lineage>
        <taxon>Bacteria</taxon>
        <taxon>Pseudomonadati</taxon>
        <taxon>Pseudomonadota</taxon>
        <taxon>Alphaproteobacteria</taxon>
        <taxon>Caulobacterales</taxon>
        <taxon>Caulobacteraceae</taxon>
        <taxon>Brevundimonas</taxon>
    </lineage>
</organism>